<evidence type="ECO:0000259" key="12">
    <source>
        <dbReference type="PROSITE" id="PS50089"/>
    </source>
</evidence>
<evidence type="ECO:0000256" key="6">
    <source>
        <dbReference type="ARBA" id="ARBA00022833"/>
    </source>
</evidence>
<comment type="subcellular location">
    <subcellularLocation>
        <location evidence="1">Nucleus</location>
    </subcellularLocation>
</comment>
<dbReference type="eggNOG" id="KOG1952">
    <property type="taxonomic scope" value="Eukaryota"/>
</dbReference>
<feature type="compositionally biased region" description="Acidic residues" evidence="11">
    <location>
        <begin position="42"/>
        <end position="64"/>
    </location>
</feature>
<dbReference type="EMBL" id="DS480391">
    <property type="protein sequence ID" value="EDO18294.1"/>
    <property type="molecule type" value="Genomic_DNA"/>
</dbReference>
<dbReference type="InterPro" id="IPR034078">
    <property type="entry name" value="NFX1_fam"/>
</dbReference>
<organism evidence="15">
    <name type="scientific">Vanderwaltozyma polyspora (strain ATCC 22028 / DSM 70294 / BCRC 21397 / CBS 2163 / NBRC 10782 / NRRL Y-8283 / UCD 57-17)</name>
    <name type="common">Kluyveromyces polysporus</name>
    <dbReference type="NCBI Taxonomy" id="436907"/>
    <lineage>
        <taxon>Eukaryota</taxon>
        <taxon>Fungi</taxon>
        <taxon>Dikarya</taxon>
        <taxon>Ascomycota</taxon>
        <taxon>Saccharomycotina</taxon>
        <taxon>Saccharomycetes</taxon>
        <taxon>Saccharomycetales</taxon>
        <taxon>Saccharomycetaceae</taxon>
        <taxon>Vanderwaltozyma</taxon>
    </lineage>
</organism>
<dbReference type="STRING" id="436907.A7THH0"/>
<feature type="compositionally biased region" description="Low complexity" evidence="11">
    <location>
        <begin position="28"/>
        <end position="41"/>
    </location>
</feature>
<evidence type="ECO:0000256" key="3">
    <source>
        <dbReference type="ARBA" id="ARBA00022723"/>
    </source>
</evidence>
<dbReference type="Gene3D" id="3.30.1370.50">
    <property type="entry name" value="R3H-like domain"/>
    <property type="match status" value="1"/>
</dbReference>
<dbReference type="Proteomes" id="UP000000267">
    <property type="component" value="Unassembled WGS sequence"/>
</dbReference>
<dbReference type="GO" id="GO:0000977">
    <property type="term" value="F:RNA polymerase II transcription regulatory region sequence-specific DNA binding"/>
    <property type="evidence" value="ECO:0007669"/>
    <property type="project" value="TreeGrafter"/>
</dbReference>
<dbReference type="PANTHER" id="PTHR12360">
    <property type="entry name" value="NUCLEAR TRANSCRIPTION FACTOR, X-BOX BINDING 1 NFX1"/>
    <property type="match status" value="1"/>
</dbReference>
<evidence type="ECO:0008006" key="16">
    <source>
        <dbReference type="Google" id="ProtNLM"/>
    </source>
</evidence>
<evidence type="ECO:0000256" key="1">
    <source>
        <dbReference type="ARBA" id="ARBA00004123"/>
    </source>
</evidence>
<accession>A7THH0</accession>
<keyword evidence="9" id="KW-0539">Nucleus</keyword>
<evidence type="ECO:0000256" key="8">
    <source>
        <dbReference type="ARBA" id="ARBA00023163"/>
    </source>
</evidence>
<dbReference type="GeneID" id="5546575"/>
<keyword evidence="6" id="KW-0862">Zinc</keyword>
<evidence type="ECO:0000313" key="15">
    <source>
        <dbReference type="Proteomes" id="UP000000267"/>
    </source>
</evidence>
<evidence type="ECO:0000313" key="14">
    <source>
        <dbReference type="EMBL" id="EDO18294.1"/>
    </source>
</evidence>
<dbReference type="AlphaFoldDB" id="A7THH0"/>
<dbReference type="KEGG" id="vpo:Kpol_1039p45"/>
<dbReference type="Pfam" id="PF01422">
    <property type="entry name" value="zf-NF-X1"/>
    <property type="match status" value="5"/>
</dbReference>
<evidence type="ECO:0000256" key="5">
    <source>
        <dbReference type="ARBA" id="ARBA00022771"/>
    </source>
</evidence>
<dbReference type="CDD" id="cd06006">
    <property type="entry name" value="R3H_unknown_2"/>
    <property type="match status" value="1"/>
</dbReference>
<dbReference type="CDD" id="cd06008">
    <property type="entry name" value="NF-X1-zinc-finger"/>
    <property type="match status" value="4"/>
</dbReference>
<keyword evidence="5 10" id="KW-0863">Zinc-finger</keyword>
<evidence type="ECO:0000256" key="7">
    <source>
        <dbReference type="ARBA" id="ARBA00023015"/>
    </source>
</evidence>
<feature type="domain" description="R3H" evidence="13">
    <location>
        <begin position="745"/>
        <end position="808"/>
    </location>
</feature>
<dbReference type="InterPro" id="IPR001841">
    <property type="entry name" value="Znf_RING"/>
</dbReference>
<dbReference type="GO" id="GO:0070651">
    <property type="term" value="P:nonfunctional rRNA decay"/>
    <property type="evidence" value="ECO:0007669"/>
    <property type="project" value="EnsemblFungi"/>
</dbReference>
<dbReference type="GO" id="GO:0000981">
    <property type="term" value="F:DNA-binding transcription factor activity, RNA polymerase II-specific"/>
    <property type="evidence" value="ECO:0007669"/>
    <property type="project" value="TreeGrafter"/>
</dbReference>
<dbReference type="InterPro" id="IPR000967">
    <property type="entry name" value="Znf_NFX1"/>
</dbReference>
<dbReference type="SMART" id="SM00393">
    <property type="entry name" value="R3H"/>
    <property type="match status" value="1"/>
</dbReference>
<proteinExistence type="inferred from homology"/>
<protein>
    <recommendedName>
        <fullName evidence="16">R3H domain-containing protein</fullName>
    </recommendedName>
</protein>
<dbReference type="RefSeq" id="XP_001646152.1">
    <property type="nucleotide sequence ID" value="XM_001646102.1"/>
</dbReference>
<dbReference type="GO" id="GO:0008270">
    <property type="term" value="F:zinc ion binding"/>
    <property type="evidence" value="ECO:0007669"/>
    <property type="project" value="UniProtKB-KW"/>
</dbReference>
<sequence length="968" mass="109392">MTENTSVEASSVDETSHLKGTDHLVTASETSNSGSVYTSSSDDCDDDNSESDSDDSEYESSDNEDLMHYERAIKDIAKGDFYTCMICTIELDSTSKMYACSHCYRVFDYDCIREWAVKSSQKSLDKVWKCPNCNHTSNKIPLQNRPTCWCGKTVNPDPNPFYPNSCGQTCNAKSCIHRCSHFCHLGPHPQCHRTTTIHCECGKHTKDVFCYLLDHGKNRNKKFNCGEKCNMTLSCGIHKCSRVCHSGSCGPCPELITKKVNCYCGSTTMDKIRCSNVKIHDSGKKSKDQEGNTWIGVFKCNKIRTVEYACKNHSFFETCTSPPTISGTKICPYSPKLLKTCPCGKTNLDDFENKRQKCTDPISTCENRCDKPLKCGKHKCPFTCHNGPCMDPCTQIELRKCSCNYKEFSVPCQFHEKPRCNMKCESLMSCRRHRCTRRCCSGKPMADKRKKMLFSQADLLDESLVEAEHICLKDCNLKLSCGIHNCTRKCHAGKCPPCLESDSSDLVCPCGKTVVEAPVRCGTKLPECIFPCIKYIEGSYPCGHKPGNHYCHPADIPCPPCTEVVFKPCKCGKEQKAKALCFQETASCGKLCEKKLDGCHHYCQLKCHLPGECQKKCTQICNKRRVNCSHTCDQKCHGDSNCPDIPCKVKCEVYCGCGRRKELLLCGATSTTQSVELTKVLPCDDACLKYQRLEELRNAFGMKSSSEDPESELERLKKIVEKVTSYEELELPFSETVLSVYSKQTNWCNQIEELINKFVNDKNKPSLHFKPMPAPQRNFIHALVEAYEMYSESQDREPKRSVYLKKNKYTRIPNISLEEALPLYQSYKKIEKERKVQSFESKKNVTYLNYQPPERSLTPDVKYNGFLIKGITFGTTTDDLNTLFGVHLKPTLIKDAQYSILPDGKSAIVYPKDYLTISENVERDIESLAGHFDYMTKEAMLGESVEMCNITDILQTESAEPSEETTTV</sequence>
<dbReference type="InParanoid" id="A7THH0"/>
<evidence type="ECO:0000256" key="11">
    <source>
        <dbReference type="SAM" id="MobiDB-lite"/>
    </source>
</evidence>
<dbReference type="PhylomeDB" id="A7THH0"/>
<keyword evidence="3" id="KW-0479">Metal-binding</keyword>
<dbReference type="InterPro" id="IPR001374">
    <property type="entry name" value="R3H_dom"/>
</dbReference>
<dbReference type="SUPFAM" id="SSF82708">
    <property type="entry name" value="R3H domain"/>
    <property type="match status" value="1"/>
</dbReference>
<dbReference type="SMART" id="SM00438">
    <property type="entry name" value="ZnF_NFX"/>
    <property type="match status" value="8"/>
</dbReference>
<feature type="region of interest" description="Disordered" evidence="11">
    <location>
        <begin position="1"/>
        <end position="65"/>
    </location>
</feature>
<dbReference type="GO" id="GO:0000122">
    <property type="term" value="P:negative regulation of transcription by RNA polymerase II"/>
    <property type="evidence" value="ECO:0007669"/>
    <property type="project" value="TreeGrafter"/>
</dbReference>
<dbReference type="InterPro" id="IPR036867">
    <property type="entry name" value="R3H_dom_sf"/>
</dbReference>
<comment type="similarity">
    <text evidence="2">Belongs to the NFX1 family.</text>
</comment>
<evidence type="ECO:0000256" key="9">
    <source>
        <dbReference type="ARBA" id="ARBA00023242"/>
    </source>
</evidence>
<evidence type="ECO:0000256" key="2">
    <source>
        <dbReference type="ARBA" id="ARBA00007269"/>
    </source>
</evidence>
<dbReference type="SUPFAM" id="SSF57850">
    <property type="entry name" value="RING/U-box"/>
    <property type="match status" value="1"/>
</dbReference>
<keyword evidence="8" id="KW-0804">Transcription</keyword>
<dbReference type="FunCoup" id="A7THH0">
    <property type="interactions" value="1041"/>
</dbReference>
<dbReference type="HOGENOM" id="CLU_005714_2_2_1"/>
<dbReference type="OMA" id="KCQSVCH"/>
<dbReference type="Pfam" id="PF01424">
    <property type="entry name" value="R3H"/>
    <property type="match status" value="1"/>
</dbReference>
<keyword evidence="4" id="KW-0677">Repeat</keyword>
<dbReference type="GO" id="GO:0005634">
    <property type="term" value="C:nucleus"/>
    <property type="evidence" value="ECO:0007669"/>
    <property type="project" value="UniProtKB-SubCell"/>
</dbReference>
<keyword evidence="15" id="KW-1185">Reference proteome</keyword>
<dbReference type="GO" id="GO:0005737">
    <property type="term" value="C:cytoplasm"/>
    <property type="evidence" value="ECO:0007669"/>
    <property type="project" value="EnsemblFungi"/>
</dbReference>
<dbReference type="PROSITE" id="PS50089">
    <property type="entry name" value="ZF_RING_2"/>
    <property type="match status" value="1"/>
</dbReference>
<feature type="domain" description="RING-type" evidence="12">
    <location>
        <begin position="84"/>
        <end position="134"/>
    </location>
</feature>
<dbReference type="PROSITE" id="PS51061">
    <property type="entry name" value="R3H"/>
    <property type="match status" value="1"/>
</dbReference>
<name>A7THH0_VANPO</name>
<evidence type="ECO:0000256" key="10">
    <source>
        <dbReference type="PROSITE-ProRule" id="PRU00175"/>
    </source>
</evidence>
<dbReference type="PANTHER" id="PTHR12360:SF12">
    <property type="entry name" value="TRANSCRIPTIONAL REPRESSOR NF-X1"/>
    <property type="match status" value="1"/>
</dbReference>
<gene>
    <name evidence="14" type="ORF">Kpol_1039p45</name>
</gene>
<evidence type="ECO:0000256" key="4">
    <source>
        <dbReference type="ARBA" id="ARBA00022737"/>
    </source>
</evidence>
<feature type="compositionally biased region" description="Polar residues" evidence="11">
    <location>
        <begin position="1"/>
        <end position="13"/>
    </location>
</feature>
<reference evidence="14 15" key="1">
    <citation type="journal article" date="2007" name="Proc. Natl. Acad. Sci. U.S.A.">
        <title>Independent sorting-out of thousands of duplicated gene pairs in two yeast species descended from a whole-genome duplication.</title>
        <authorList>
            <person name="Scannell D.R."/>
            <person name="Frank A.C."/>
            <person name="Conant G.C."/>
            <person name="Byrne K.P."/>
            <person name="Woolfit M."/>
            <person name="Wolfe K.H."/>
        </authorList>
    </citation>
    <scope>NUCLEOTIDE SEQUENCE [LARGE SCALE GENOMIC DNA]</scope>
    <source>
        <strain evidence="15">ATCC 22028 / DSM 70294 / BCRC 21397 / CBS 2163 / NBRC 10782 / NRRL Y-8283 / UCD 57-17</strain>
    </source>
</reference>
<dbReference type="InterPro" id="IPR034077">
    <property type="entry name" value="R3H_FAP1"/>
</dbReference>
<evidence type="ECO:0000259" key="13">
    <source>
        <dbReference type="PROSITE" id="PS51061"/>
    </source>
</evidence>
<dbReference type="OrthoDB" id="6512771at2759"/>
<keyword evidence="7" id="KW-0805">Transcription regulation</keyword>